<dbReference type="Proteomes" id="UP000293092">
    <property type="component" value="Unassembled WGS sequence"/>
</dbReference>
<gene>
    <name evidence="1" type="ORF">CWI82_05830</name>
</gene>
<proteinExistence type="predicted"/>
<evidence type="ECO:0000313" key="1">
    <source>
        <dbReference type="EMBL" id="RZQ56801.1"/>
    </source>
</evidence>
<evidence type="ECO:0000313" key="2">
    <source>
        <dbReference type="Proteomes" id="UP000293092"/>
    </source>
</evidence>
<protein>
    <submittedName>
        <fullName evidence="1">Uncharacterized protein</fullName>
    </submittedName>
</protein>
<sequence length="130" mass="14876">MKAKVFIFALLSVFMLSSCEQQQPLQQHRTKAEIFHKFDPDQPRVEEPFVITLTAPTDVQLENGKIEGISMYMGSIPLVIEQITASEWQAQVWLGACSDPQMQWQVTVPWYNTATSARGVYVFQFMTETN</sequence>
<dbReference type="EMBL" id="PIQJ01000001">
    <property type="protein sequence ID" value="RZQ56801.1"/>
    <property type="molecule type" value="Genomic_DNA"/>
</dbReference>
<keyword evidence="2" id="KW-1185">Reference proteome</keyword>
<reference evidence="1" key="1">
    <citation type="submission" date="2017-11" db="EMBL/GenBank/DDBJ databases">
        <title>Comparative genomic and phylogenomic analyses of the family Idiomarinaceae.</title>
        <authorList>
            <person name="Liu Y."/>
            <person name="Shao Z."/>
        </authorList>
    </citation>
    <scope>NUCLEOTIDE SEQUENCE</scope>
    <source>
        <strain evidence="1">PIN1</strain>
    </source>
</reference>
<organism evidence="1 2">
    <name type="scientific">Pseudidiomarina tainanensis</name>
    <dbReference type="NCBI Taxonomy" id="502365"/>
    <lineage>
        <taxon>Bacteria</taxon>
        <taxon>Pseudomonadati</taxon>
        <taxon>Pseudomonadota</taxon>
        <taxon>Gammaproteobacteria</taxon>
        <taxon>Alteromonadales</taxon>
        <taxon>Idiomarinaceae</taxon>
        <taxon>Pseudidiomarina</taxon>
    </lineage>
</organism>
<accession>A0ACD2HK65</accession>
<name>A0ACD2HK65_9GAMM</name>
<comment type="caution">
    <text evidence="1">The sequence shown here is derived from an EMBL/GenBank/DDBJ whole genome shotgun (WGS) entry which is preliminary data.</text>
</comment>